<evidence type="ECO:0000256" key="1">
    <source>
        <dbReference type="SAM" id="Coils"/>
    </source>
</evidence>
<protein>
    <submittedName>
        <fullName evidence="3">Uncharacterized protein</fullName>
    </submittedName>
</protein>
<evidence type="ECO:0000313" key="4">
    <source>
        <dbReference type="Proteomes" id="UP001302126"/>
    </source>
</evidence>
<gene>
    <name evidence="3" type="ORF">QBC35DRAFT_549091</name>
</gene>
<keyword evidence="1" id="KW-0175">Coiled coil</keyword>
<reference evidence="3" key="1">
    <citation type="journal article" date="2023" name="Mol. Phylogenet. Evol.">
        <title>Genome-scale phylogeny and comparative genomics of the fungal order Sordariales.</title>
        <authorList>
            <person name="Hensen N."/>
            <person name="Bonometti L."/>
            <person name="Westerberg I."/>
            <person name="Brannstrom I.O."/>
            <person name="Guillou S."/>
            <person name="Cros-Aarteil S."/>
            <person name="Calhoun S."/>
            <person name="Haridas S."/>
            <person name="Kuo A."/>
            <person name="Mondo S."/>
            <person name="Pangilinan J."/>
            <person name="Riley R."/>
            <person name="LaButti K."/>
            <person name="Andreopoulos B."/>
            <person name="Lipzen A."/>
            <person name="Chen C."/>
            <person name="Yan M."/>
            <person name="Daum C."/>
            <person name="Ng V."/>
            <person name="Clum A."/>
            <person name="Steindorff A."/>
            <person name="Ohm R.A."/>
            <person name="Martin F."/>
            <person name="Silar P."/>
            <person name="Natvig D.O."/>
            <person name="Lalanne C."/>
            <person name="Gautier V."/>
            <person name="Ament-Velasquez S.L."/>
            <person name="Kruys A."/>
            <person name="Hutchinson M.I."/>
            <person name="Powell A.J."/>
            <person name="Barry K."/>
            <person name="Miller A.N."/>
            <person name="Grigoriev I.V."/>
            <person name="Debuchy R."/>
            <person name="Gladieux P."/>
            <person name="Hiltunen Thoren M."/>
            <person name="Johannesson H."/>
        </authorList>
    </citation>
    <scope>NUCLEOTIDE SEQUENCE</scope>
    <source>
        <strain evidence="3">PSN309</strain>
    </source>
</reference>
<feature type="coiled-coil region" evidence="1">
    <location>
        <begin position="42"/>
        <end position="115"/>
    </location>
</feature>
<sequence>PRPSVWAKVAVCTGKNTSNPEDCVPVRVGPPETASTTITTATNQLERQLDRAFKHQRQLEQLARDEAVRRVAERTELRTQLAIVIRQRDDARRHAANLAQECEILRADLARVAGELENRIRERGLGAAVYPSVAAEPNIGRGNTIGVGGLPSQQPISAVKGMVRQFDLAALIQEDIPLVRDGLKRGMQGIDGQETKGKEVEEDKSDRE</sequence>
<feature type="region of interest" description="Disordered" evidence="2">
    <location>
        <begin position="186"/>
        <end position="208"/>
    </location>
</feature>
<evidence type="ECO:0000313" key="3">
    <source>
        <dbReference type="EMBL" id="KAK4182195.1"/>
    </source>
</evidence>
<dbReference type="Proteomes" id="UP001302126">
    <property type="component" value="Unassembled WGS sequence"/>
</dbReference>
<dbReference type="EMBL" id="MU864719">
    <property type="protein sequence ID" value="KAK4182195.1"/>
    <property type="molecule type" value="Genomic_DNA"/>
</dbReference>
<keyword evidence="4" id="KW-1185">Reference proteome</keyword>
<dbReference type="AlphaFoldDB" id="A0AAN6WIT1"/>
<reference evidence="3" key="2">
    <citation type="submission" date="2023-05" db="EMBL/GenBank/DDBJ databases">
        <authorList>
            <consortium name="Lawrence Berkeley National Laboratory"/>
            <person name="Steindorff A."/>
            <person name="Hensen N."/>
            <person name="Bonometti L."/>
            <person name="Westerberg I."/>
            <person name="Brannstrom I.O."/>
            <person name="Guillou S."/>
            <person name="Cros-Aarteil S."/>
            <person name="Calhoun S."/>
            <person name="Haridas S."/>
            <person name="Kuo A."/>
            <person name="Mondo S."/>
            <person name="Pangilinan J."/>
            <person name="Riley R."/>
            <person name="Labutti K."/>
            <person name="Andreopoulos B."/>
            <person name="Lipzen A."/>
            <person name="Chen C."/>
            <person name="Yanf M."/>
            <person name="Daum C."/>
            <person name="Ng V."/>
            <person name="Clum A."/>
            <person name="Ohm R."/>
            <person name="Martin F."/>
            <person name="Silar P."/>
            <person name="Natvig D."/>
            <person name="Lalanne C."/>
            <person name="Gautier V."/>
            <person name="Ament-Velasquez S.L."/>
            <person name="Kruys A."/>
            <person name="Hutchinson M.I."/>
            <person name="Powell A.J."/>
            <person name="Barry K."/>
            <person name="Miller A.N."/>
            <person name="Grigoriev I.V."/>
            <person name="Debuchy R."/>
            <person name="Gladieux P."/>
            <person name="Thoren M.H."/>
            <person name="Johannesson H."/>
        </authorList>
    </citation>
    <scope>NUCLEOTIDE SEQUENCE</scope>
    <source>
        <strain evidence="3">PSN309</strain>
    </source>
</reference>
<proteinExistence type="predicted"/>
<feature type="compositionally biased region" description="Basic and acidic residues" evidence="2">
    <location>
        <begin position="193"/>
        <end position="208"/>
    </location>
</feature>
<name>A0AAN6WIT1_9PEZI</name>
<feature type="non-terminal residue" evidence="3">
    <location>
        <position position="1"/>
    </location>
</feature>
<accession>A0AAN6WIT1</accession>
<evidence type="ECO:0000256" key="2">
    <source>
        <dbReference type="SAM" id="MobiDB-lite"/>
    </source>
</evidence>
<organism evidence="3 4">
    <name type="scientific">Podospora australis</name>
    <dbReference type="NCBI Taxonomy" id="1536484"/>
    <lineage>
        <taxon>Eukaryota</taxon>
        <taxon>Fungi</taxon>
        <taxon>Dikarya</taxon>
        <taxon>Ascomycota</taxon>
        <taxon>Pezizomycotina</taxon>
        <taxon>Sordariomycetes</taxon>
        <taxon>Sordariomycetidae</taxon>
        <taxon>Sordariales</taxon>
        <taxon>Podosporaceae</taxon>
        <taxon>Podospora</taxon>
    </lineage>
</organism>
<comment type="caution">
    <text evidence="3">The sequence shown here is derived from an EMBL/GenBank/DDBJ whole genome shotgun (WGS) entry which is preliminary data.</text>
</comment>